<proteinExistence type="predicted"/>
<name>A0A6J6YHQ0_9ZZZZ</name>
<dbReference type="Gene3D" id="3.40.50.2000">
    <property type="entry name" value="Glycogen Phosphorylase B"/>
    <property type="match status" value="1"/>
</dbReference>
<gene>
    <name evidence="1" type="ORF">UFOPK3046_00993</name>
</gene>
<accession>A0A6J6YHQ0</accession>
<dbReference type="AlphaFoldDB" id="A0A6J6YHQ0"/>
<organism evidence="1">
    <name type="scientific">freshwater metagenome</name>
    <dbReference type="NCBI Taxonomy" id="449393"/>
    <lineage>
        <taxon>unclassified sequences</taxon>
        <taxon>metagenomes</taxon>
        <taxon>ecological metagenomes</taxon>
    </lineage>
</organism>
<dbReference type="SUPFAM" id="SSF53756">
    <property type="entry name" value="UDP-Glycosyltransferase/glycogen phosphorylase"/>
    <property type="match status" value="1"/>
</dbReference>
<evidence type="ECO:0000313" key="1">
    <source>
        <dbReference type="EMBL" id="CAB4808539.1"/>
    </source>
</evidence>
<reference evidence="1" key="1">
    <citation type="submission" date="2020-05" db="EMBL/GenBank/DDBJ databases">
        <authorList>
            <person name="Chiriac C."/>
            <person name="Salcher M."/>
            <person name="Ghai R."/>
            <person name="Kavagutti S V."/>
        </authorList>
    </citation>
    <scope>NUCLEOTIDE SEQUENCE</scope>
</reference>
<protein>
    <submittedName>
        <fullName evidence="1">Unannotated protein</fullName>
    </submittedName>
</protein>
<sequence>MAIQRVLQVLQDTDATDQNLAALELHKGLSQAGCEVRTLALGPGRTGQLAQAVPVISPSRHSVAAYTQLRTEQRWADAVILQGAGVAQVAALLRITVPTAISLWSEPAEFQAGKRVSWRLAKSFRSGAQLVVHQAAALQLVNRAFDGHRSNSTASAQSAAVTQPQPMQPSGVHLIHTGIELLQQIAPSSAATAQATARRRAAKQALGLDPSAMTVRELHSQAVSRSRSRTDLSVNVQQAAITAKLNFIDAHSAAAVEEELLLAGSDVVVDLSCGDGPSIELLQAMQSGAVAITLDLPAISDLIEDHVTGRTLPTNAPLDSGLVAVLGELVSNSSRFSELAAAGARRVQTEYALGDIQARWLDCLGAGLA</sequence>
<dbReference type="EMBL" id="CAFAAQ010000079">
    <property type="protein sequence ID" value="CAB4808539.1"/>
    <property type="molecule type" value="Genomic_DNA"/>
</dbReference>